<evidence type="ECO:0000256" key="1">
    <source>
        <dbReference type="ARBA" id="ARBA00022741"/>
    </source>
</evidence>
<dbReference type="GO" id="GO:0005524">
    <property type="term" value="F:ATP binding"/>
    <property type="evidence" value="ECO:0007669"/>
    <property type="project" value="UniProtKB-KW"/>
</dbReference>
<dbReference type="InterPro" id="IPR001977">
    <property type="entry name" value="Depp_CoAkinase"/>
</dbReference>
<dbReference type="SUPFAM" id="SSF52540">
    <property type="entry name" value="P-loop containing nucleoside triphosphate hydrolases"/>
    <property type="match status" value="1"/>
</dbReference>
<dbReference type="KEGG" id="mpf:MPUT_0440"/>
<accession>A0A7U3ZSS7</accession>
<keyword evidence="4" id="KW-0418">Kinase</keyword>
<dbReference type="InterPro" id="IPR027417">
    <property type="entry name" value="P-loop_NTPase"/>
</dbReference>
<evidence type="ECO:0000313" key="4">
    <source>
        <dbReference type="EMBL" id="AEM68813.1"/>
    </source>
</evidence>
<keyword evidence="2" id="KW-0067">ATP-binding</keyword>
<dbReference type="Proteomes" id="UP000008907">
    <property type="component" value="Chromosome"/>
</dbReference>
<dbReference type="PROSITE" id="PS51219">
    <property type="entry name" value="DPCK"/>
    <property type="match status" value="1"/>
</dbReference>
<keyword evidence="4" id="KW-0808">Transferase</keyword>
<dbReference type="Gene3D" id="3.40.50.300">
    <property type="entry name" value="P-loop containing nucleotide triphosphate hydrolases"/>
    <property type="match status" value="1"/>
</dbReference>
<proteinExistence type="predicted"/>
<dbReference type="EMBL" id="CP003021">
    <property type="protein sequence ID" value="AEM68813.1"/>
    <property type="molecule type" value="Genomic_DNA"/>
</dbReference>
<evidence type="ECO:0000256" key="2">
    <source>
        <dbReference type="ARBA" id="ARBA00022840"/>
    </source>
</evidence>
<protein>
    <recommendedName>
        <fullName evidence="3">Dephospho-CoA kinase</fullName>
        <ecNumber evidence="3">2.7.1.24</ecNumber>
    </recommendedName>
</protein>
<dbReference type="Pfam" id="PF01121">
    <property type="entry name" value="CoaE"/>
    <property type="match status" value="1"/>
</dbReference>
<organism evidence="4 5">
    <name type="scientific">Mycoplasma putrefaciens (strain ATCC 15718 / NCTC 10155 / C30 KS-1 / KS-1)</name>
    <dbReference type="NCBI Taxonomy" id="743965"/>
    <lineage>
        <taxon>Bacteria</taxon>
        <taxon>Bacillati</taxon>
        <taxon>Mycoplasmatota</taxon>
        <taxon>Mollicutes</taxon>
        <taxon>Mycoplasmataceae</taxon>
        <taxon>Mycoplasma</taxon>
    </lineage>
</organism>
<reference evidence="4 5" key="1">
    <citation type="journal article" date="2011" name="J. Bacteriol.">
        <title>Genome Sequence of Mycoplasma putrefaciens Type Strain KS1.</title>
        <authorList>
            <person name="Calcutt M.J."/>
            <person name="Foecking M.F."/>
        </authorList>
    </citation>
    <scope>NUCLEOTIDE SEQUENCE [LARGE SCALE GENOMIC DNA]</scope>
    <source>
        <strain evidence="5">ATCC 15718 / NCTC 10155 / C30 KS-1 / KS-1</strain>
    </source>
</reference>
<keyword evidence="1" id="KW-0547">Nucleotide-binding</keyword>
<gene>
    <name evidence="4" type="primary">coaE</name>
    <name evidence="4" type="ordered locus">MPUT_0440</name>
</gene>
<dbReference type="GO" id="GO:0015937">
    <property type="term" value="P:coenzyme A biosynthetic process"/>
    <property type="evidence" value="ECO:0007669"/>
    <property type="project" value="UniProtKB-UniRule"/>
</dbReference>
<name>A0A7U3ZSS7_MYCPK</name>
<dbReference type="GO" id="GO:0004140">
    <property type="term" value="F:dephospho-CoA kinase activity"/>
    <property type="evidence" value="ECO:0007669"/>
    <property type="project" value="UniProtKB-UniRule"/>
</dbReference>
<dbReference type="NCBIfam" id="TIGR00152">
    <property type="entry name" value="dephospho-CoA kinase"/>
    <property type="match status" value="1"/>
</dbReference>
<dbReference type="EC" id="2.7.1.24" evidence="3"/>
<dbReference type="CDD" id="cd02022">
    <property type="entry name" value="DPCK"/>
    <property type="match status" value="1"/>
</dbReference>
<evidence type="ECO:0000256" key="3">
    <source>
        <dbReference type="NCBIfam" id="TIGR00152"/>
    </source>
</evidence>
<dbReference type="GO" id="GO:0005737">
    <property type="term" value="C:cytoplasm"/>
    <property type="evidence" value="ECO:0007669"/>
    <property type="project" value="UniProtKB-UniRule"/>
</dbReference>
<dbReference type="AlphaFoldDB" id="A0A7U3ZSS7"/>
<evidence type="ECO:0000313" key="5">
    <source>
        <dbReference type="Proteomes" id="UP000008907"/>
    </source>
</evidence>
<dbReference type="RefSeq" id="WP_014035169.1">
    <property type="nucleotide sequence ID" value="NC_015946.1"/>
</dbReference>
<sequence length="186" mass="22030">MIIAVFGKIGSGKTTVCNKFVKFHPSFKIINADLIAKELLNRQDVKESLKKIDKSIITSKNQVDRKYLRKIIFANKELGEKVDMLLWPMITEEINQQISNQPADYIIEVALLDQLKLEHVDLKIKVKSNIFKTLFRVIKRDNASLSNVFKIWWKQTKLLRKTKYDISIRHFYELEFYLQKNKLIDW</sequence>